<dbReference type="AlphaFoldDB" id="A0A9Q4KSK8"/>
<protein>
    <submittedName>
        <fullName evidence="3">DUF3644 domain-containing protein</fullName>
    </submittedName>
</protein>
<evidence type="ECO:0000313" key="4">
    <source>
        <dbReference type="Proteomes" id="UP001075461"/>
    </source>
</evidence>
<dbReference type="RefSeq" id="WP_269480265.1">
    <property type="nucleotide sequence ID" value="NZ_JAPXGP010000004.1"/>
</dbReference>
<sequence>MEQKLIKQFLAKSVEAFLMAIEIYNKPTIKYRVEGFSMFICNAWELMLKAKLLIDNKSIYYKNDENRSLSLGDCLKEIYTDKHTHKRKNLELIINLRNTSTHFINEDYEAKYVPLFQACVLNFEKEIKRFHNIKITDFISDNFLVLSFNYNPLTNEEIKLKYPSKIAQRLITQSNEIEILSKEIKSDSFSIDMKQKLYFTKHEKDADFKVSLDKNSDIKLEPITKLKDPSNTHKYSFNVVIEVVTSKMLKENIKIDYKKGFNKFVLSKIIDFYGIKENAKYAYKHIIGKQETFTYSDNFIEFILDIMRKSKDNFMESLQK</sequence>
<gene>
    <name evidence="3" type="ORF">O6B92_06340</name>
</gene>
<evidence type="ECO:0000259" key="2">
    <source>
        <dbReference type="Pfam" id="PF18740"/>
    </source>
</evidence>
<dbReference type="Pfam" id="PF12358">
    <property type="entry name" value="DUF3644"/>
    <property type="match status" value="1"/>
</dbReference>
<dbReference type="Pfam" id="PF18740">
    <property type="entry name" value="EC042_2821"/>
    <property type="match status" value="1"/>
</dbReference>
<dbReference type="InterPro" id="IPR049530">
    <property type="entry name" value="EC042_2821"/>
</dbReference>
<evidence type="ECO:0000259" key="1">
    <source>
        <dbReference type="Pfam" id="PF12358"/>
    </source>
</evidence>
<dbReference type="EMBL" id="JAPXGP010000004">
    <property type="protein sequence ID" value="MCZ6161953.1"/>
    <property type="molecule type" value="Genomic_DNA"/>
</dbReference>
<comment type="caution">
    <text evidence="3">The sequence shown here is derived from an EMBL/GenBank/DDBJ whole genome shotgun (WGS) entry which is preliminary data.</text>
</comment>
<evidence type="ECO:0000313" key="3">
    <source>
        <dbReference type="EMBL" id="MCZ6161953.1"/>
    </source>
</evidence>
<feature type="domain" description="DUF3644" evidence="1">
    <location>
        <begin position="9"/>
        <end position="178"/>
    </location>
</feature>
<feature type="domain" description="EC042-2821-like Restriction Endonuclease-like" evidence="2">
    <location>
        <begin position="228"/>
        <end position="319"/>
    </location>
</feature>
<name>A0A9Q4KSK8_9BACT</name>
<accession>A0A9Q4KSK8</accession>
<reference evidence="3" key="1">
    <citation type="submission" date="2022-12" db="EMBL/GenBank/DDBJ databases">
        <title>Species Delineation and Comparative Genomics within the Campylobacter ureolyticus Complex.</title>
        <authorList>
            <person name="Maki J."/>
            <person name="Howard M."/>
            <person name="Connelly S."/>
            <person name="Hardy D.J."/>
            <person name="Cameron A."/>
        </authorList>
    </citation>
    <scope>NUCLEOTIDE SEQUENCE</scope>
    <source>
        <strain evidence="3">URMC_786</strain>
    </source>
</reference>
<organism evidence="3 4">
    <name type="scientific">Campylobacter ureolyticus</name>
    <dbReference type="NCBI Taxonomy" id="827"/>
    <lineage>
        <taxon>Bacteria</taxon>
        <taxon>Pseudomonadati</taxon>
        <taxon>Campylobacterota</taxon>
        <taxon>Epsilonproteobacteria</taxon>
        <taxon>Campylobacterales</taxon>
        <taxon>Campylobacteraceae</taxon>
        <taxon>Campylobacter</taxon>
    </lineage>
</organism>
<dbReference type="Proteomes" id="UP001075461">
    <property type="component" value="Unassembled WGS sequence"/>
</dbReference>
<dbReference type="InterPro" id="IPR022104">
    <property type="entry name" value="DUF3644"/>
</dbReference>
<proteinExistence type="predicted"/>